<evidence type="ECO:0000313" key="2">
    <source>
        <dbReference type="Proteomes" id="UP000593567"/>
    </source>
</evidence>
<evidence type="ECO:0000313" key="1">
    <source>
        <dbReference type="EMBL" id="KAF6025919.1"/>
    </source>
</evidence>
<accession>A0A7J7JHV6</accession>
<sequence length="82" mass="9424">MIHVAGKVSCVPPTPSVEDGGLEPHVRLAQTANHKVQTEHVIARWERLLVQAVRKTESIEVVKILHRFYINVNLRRSLFQFE</sequence>
<comment type="caution">
    <text evidence="1">The sequence shown here is derived from an EMBL/GenBank/DDBJ whole genome shotgun (WGS) entry which is preliminary data.</text>
</comment>
<proteinExistence type="predicted"/>
<dbReference type="Proteomes" id="UP000593567">
    <property type="component" value="Unassembled WGS sequence"/>
</dbReference>
<name>A0A7J7JHV6_BUGNE</name>
<dbReference type="AlphaFoldDB" id="A0A7J7JHV6"/>
<keyword evidence="2" id="KW-1185">Reference proteome</keyword>
<organism evidence="1 2">
    <name type="scientific">Bugula neritina</name>
    <name type="common">Brown bryozoan</name>
    <name type="synonym">Sertularia neritina</name>
    <dbReference type="NCBI Taxonomy" id="10212"/>
    <lineage>
        <taxon>Eukaryota</taxon>
        <taxon>Metazoa</taxon>
        <taxon>Spiralia</taxon>
        <taxon>Lophotrochozoa</taxon>
        <taxon>Bryozoa</taxon>
        <taxon>Gymnolaemata</taxon>
        <taxon>Cheilostomatida</taxon>
        <taxon>Flustrina</taxon>
        <taxon>Buguloidea</taxon>
        <taxon>Bugulidae</taxon>
        <taxon>Bugula</taxon>
    </lineage>
</organism>
<dbReference type="EMBL" id="VXIV02002397">
    <property type="protein sequence ID" value="KAF6025919.1"/>
    <property type="molecule type" value="Genomic_DNA"/>
</dbReference>
<reference evidence="1" key="1">
    <citation type="submission" date="2020-06" db="EMBL/GenBank/DDBJ databases">
        <title>Draft genome of Bugula neritina, a colonial animal packing powerful symbionts and potential medicines.</title>
        <authorList>
            <person name="Rayko M."/>
        </authorList>
    </citation>
    <scope>NUCLEOTIDE SEQUENCE [LARGE SCALE GENOMIC DNA]</scope>
    <source>
        <strain evidence="1">Kwan_BN1</strain>
    </source>
</reference>
<gene>
    <name evidence="1" type="ORF">EB796_015774</name>
</gene>
<protein>
    <submittedName>
        <fullName evidence="1">Uncharacterized protein</fullName>
    </submittedName>
</protein>